<sequence length="209" mass="20184">MARVADTSRRLARVRVALIAVVPGVFRERVRVVATVRVVPSAVGLIVAGQATAADRLVVVPLVAGRSVVDPSAADTVVARLVAVLLGVATVEVVRSAAGHRVGPSAAALAVAGPSAVGDRSAVAATLRAGRSVADLSVADLSVAVATLAAAEASAAAVALAEVAVTAAVEAALAVAVAAVTAVAAGAAAGTTSGLAPNNWSGSRVKSGR</sequence>
<protein>
    <submittedName>
        <fullName evidence="1">Uncharacterized protein</fullName>
    </submittedName>
</protein>
<gene>
    <name evidence="1" type="ORF">MSTO_33580</name>
</gene>
<evidence type="ECO:0000313" key="2">
    <source>
        <dbReference type="Proteomes" id="UP000467130"/>
    </source>
</evidence>
<dbReference type="Proteomes" id="UP000467130">
    <property type="component" value="Chromosome"/>
</dbReference>
<name>A0A7I7QA28_9MYCO</name>
<reference evidence="1 2" key="1">
    <citation type="journal article" date="2019" name="Emerg. Microbes Infect.">
        <title>Comprehensive subspecies identification of 175 nontuberculous mycobacteria species based on 7547 genomic profiles.</title>
        <authorList>
            <person name="Matsumoto Y."/>
            <person name="Kinjo T."/>
            <person name="Motooka D."/>
            <person name="Nabeya D."/>
            <person name="Jung N."/>
            <person name="Uechi K."/>
            <person name="Horii T."/>
            <person name="Iida T."/>
            <person name="Fujita J."/>
            <person name="Nakamura S."/>
        </authorList>
    </citation>
    <scope>NUCLEOTIDE SEQUENCE [LARGE SCALE GENOMIC DNA]</scope>
    <source>
        <strain evidence="1 2">JCM 17783</strain>
    </source>
</reference>
<dbReference type="EMBL" id="AP022587">
    <property type="protein sequence ID" value="BBY23153.1"/>
    <property type="molecule type" value="Genomic_DNA"/>
</dbReference>
<proteinExistence type="predicted"/>
<organism evidence="1 2">
    <name type="scientific">Mycobacterium stomatepiae</name>
    <dbReference type="NCBI Taxonomy" id="470076"/>
    <lineage>
        <taxon>Bacteria</taxon>
        <taxon>Bacillati</taxon>
        <taxon>Actinomycetota</taxon>
        <taxon>Actinomycetes</taxon>
        <taxon>Mycobacteriales</taxon>
        <taxon>Mycobacteriaceae</taxon>
        <taxon>Mycobacterium</taxon>
        <taxon>Mycobacterium simiae complex</taxon>
    </lineage>
</organism>
<keyword evidence="2" id="KW-1185">Reference proteome</keyword>
<dbReference type="KEGG" id="msto:MSTO_33580"/>
<accession>A0A7I7QA28</accession>
<evidence type="ECO:0000313" key="1">
    <source>
        <dbReference type="EMBL" id="BBY23153.1"/>
    </source>
</evidence>
<dbReference type="AlphaFoldDB" id="A0A7I7QA28"/>